<protein>
    <recommendedName>
        <fullName evidence="3">F-box domain-containing protein</fullName>
    </recommendedName>
</protein>
<keyword evidence="2" id="KW-1185">Reference proteome</keyword>
<dbReference type="EMBL" id="KV429112">
    <property type="protein sequence ID" value="KZT65096.1"/>
    <property type="molecule type" value="Genomic_DNA"/>
</dbReference>
<evidence type="ECO:0000313" key="1">
    <source>
        <dbReference type="EMBL" id="KZT65096.1"/>
    </source>
</evidence>
<gene>
    <name evidence="1" type="ORF">DAEQUDRAFT_559909</name>
</gene>
<dbReference type="Proteomes" id="UP000076727">
    <property type="component" value="Unassembled WGS sequence"/>
</dbReference>
<reference evidence="1 2" key="1">
    <citation type="journal article" date="2016" name="Mol. Biol. Evol.">
        <title>Comparative Genomics of Early-Diverging Mushroom-Forming Fungi Provides Insights into the Origins of Lignocellulose Decay Capabilities.</title>
        <authorList>
            <person name="Nagy L.G."/>
            <person name="Riley R."/>
            <person name="Tritt A."/>
            <person name="Adam C."/>
            <person name="Daum C."/>
            <person name="Floudas D."/>
            <person name="Sun H."/>
            <person name="Yadav J.S."/>
            <person name="Pangilinan J."/>
            <person name="Larsson K.H."/>
            <person name="Matsuura K."/>
            <person name="Barry K."/>
            <person name="Labutti K."/>
            <person name="Kuo R."/>
            <person name="Ohm R.A."/>
            <person name="Bhattacharya S.S."/>
            <person name="Shirouzu T."/>
            <person name="Yoshinaga Y."/>
            <person name="Martin F.M."/>
            <person name="Grigoriev I.V."/>
            <person name="Hibbett D.S."/>
        </authorList>
    </citation>
    <scope>NUCLEOTIDE SEQUENCE [LARGE SCALE GENOMIC DNA]</scope>
    <source>
        <strain evidence="1 2">L-15889</strain>
    </source>
</reference>
<dbReference type="Gene3D" id="3.80.10.10">
    <property type="entry name" value="Ribonuclease Inhibitor"/>
    <property type="match status" value="1"/>
</dbReference>
<name>A0A165M0R0_9APHY</name>
<dbReference type="OrthoDB" id="10654200at2759"/>
<evidence type="ECO:0008006" key="3">
    <source>
        <dbReference type="Google" id="ProtNLM"/>
    </source>
</evidence>
<dbReference type="InterPro" id="IPR032675">
    <property type="entry name" value="LRR_dom_sf"/>
</dbReference>
<dbReference type="AlphaFoldDB" id="A0A165M0R0"/>
<accession>A0A165M0R0</accession>
<evidence type="ECO:0000313" key="2">
    <source>
        <dbReference type="Proteomes" id="UP000076727"/>
    </source>
</evidence>
<sequence>MSVRWDSSRIHEFSQLRRLQIESDTITVAELVKAVVSPNLRGIQLGCSHPVSQAGGIPYGVTNLLHEILRILCNRSAESLRSVNINFEQVYLRHSETDSDSNFLHLIRPTLQFHRLEQLIINAIAAYNGELVMGMLTPAILAAWPKIELLSIPVLSVSPDTLEAATRTCPNLKSLTVMRLSEIFLGRLEAAIQNHSRRDGHELQELRLCIPAKVADPANTTEIAHFLCQLFP</sequence>
<organism evidence="1 2">
    <name type="scientific">Daedalea quercina L-15889</name>
    <dbReference type="NCBI Taxonomy" id="1314783"/>
    <lineage>
        <taxon>Eukaryota</taxon>
        <taxon>Fungi</taxon>
        <taxon>Dikarya</taxon>
        <taxon>Basidiomycota</taxon>
        <taxon>Agaricomycotina</taxon>
        <taxon>Agaricomycetes</taxon>
        <taxon>Polyporales</taxon>
        <taxon>Fomitopsis</taxon>
    </lineage>
</organism>
<proteinExistence type="predicted"/>